<reference evidence="3" key="5">
    <citation type="submission" date="2015-06" db="UniProtKB">
        <authorList>
            <consortium name="EnsemblFungi"/>
        </authorList>
    </citation>
    <scope>IDENTIFICATION</scope>
    <source>
        <strain evidence="3">ATCC 64411</strain>
    </source>
</reference>
<protein>
    <recommendedName>
        <fullName evidence="1">Luciferase domain-containing protein</fullName>
    </recommendedName>
</protein>
<dbReference type="PANTHER" id="PTHR38695">
    <property type="entry name" value="AMINO ACID PERMEASE_ SLC12A DOMAIN-CONTAINING PROTEIN"/>
    <property type="match status" value="1"/>
</dbReference>
<evidence type="ECO:0000313" key="2">
    <source>
        <dbReference type="EMBL" id="KLU84206.1"/>
    </source>
</evidence>
<gene>
    <name evidence="2" type="ORF">MAPG_03251</name>
</gene>
<accession>A0A0C4DTI3</accession>
<evidence type="ECO:0000259" key="1">
    <source>
        <dbReference type="Pfam" id="PF17648"/>
    </source>
</evidence>
<evidence type="ECO:0000313" key="3">
    <source>
        <dbReference type="EnsemblFungi" id="MAPG_03251T0"/>
    </source>
</evidence>
<evidence type="ECO:0000313" key="4">
    <source>
        <dbReference type="Proteomes" id="UP000011715"/>
    </source>
</evidence>
<reference evidence="4" key="2">
    <citation type="submission" date="2010-05" db="EMBL/GenBank/DDBJ databases">
        <title>The genome sequence of Magnaporthe poae strain ATCC 64411.</title>
        <authorList>
            <person name="Ma L.-J."/>
            <person name="Dead R."/>
            <person name="Young S."/>
            <person name="Zeng Q."/>
            <person name="Koehrsen M."/>
            <person name="Alvarado L."/>
            <person name="Berlin A."/>
            <person name="Chapman S.B."/>
            <person name="Chen Z."/>
            <person name="Freedman E."/>
            <person name="Gellesch M."/>
            <person name="Goldberg J."/>
            <person name="Griggs A."/>
            <person name="Gujja S."/>
            <person name="Heilman E.R."/>
            <person name="Heiman D."/>
            <person name="Hepburn T."/>
            <person name="Howarth C."/>
            <person name="Jen D."/>
            <person name="Larson L."/>
            <person name="Mehta T."/>
            <person name="Neiman D."/>
            <person name="Pearson M."/>
            <person name="Roberts A."/>
            <person name="Saif S."/>
            <person name="Shea T."/>
            <person name="Shenoy N."/>
            <person name="Sisk P."/>
            <person name="Stolte C."/>
            <person name="Sykes S."/>
            <person name="Walk T."/>
            <person name="White J."/>
            <person name="Yandava C."/>
            <person name="Haas B."/>
            <person name="Nusbaum C."/>
            <person name="Birren B."/>
        </authorList>
    </citation>
    <scope>NUCLEOTIDE SEQUENCE [LARGE SCALE GENOMIC DNA]</scope>
    <source>
        <strain evidence="4">ATCC 64411 / 73-15</strain>
    </source>
</reference>
<keyword evidence="4" id="KW-1185">Reference proteome</keyword>
<feature type="domain" description="Luciferase" evidence="1">
    <location>
        <begin position="275"/>
        <end position="347"/>
    </location>
</feature>
<dbReference type="InterPro" id="IPR048273">
    <property type="entry name" value="Luciferase"/>
</dbReference>
<sequence length="364" mass="40523">MPRYLDGKPFANCRVQSPFERYSEAENNKQRNPSQAIEVYHERTFRTRHSGLGPRASASWLIKSEVGMAAHSPAMLPSPPRSATHGDEQQEDEVGINMVIRQDPFSITLDAPALLAVTLVIVLGMHTIEQPIFACLLVSMPILLLIRNDYKNFIKLGPGGTPPTPAGYARLAWYRIFALRDPFTPPTASPNKLPTIGILQEQSLSFRPGPRPAVAGLAPQRQLDQWGSGQLCELLKASIESLSAKHPDKLGVGTSSLEKHGFALFARHPVNVCGNGEIAHVHNSDKSMHMNLHPDDIKEVLQRGWGQRHPLSFKGWVQSPLPDTFMMIYAPRDENDLRIVCKIIEAAIWYTTAEKVELKLIRDP</sequence>
<reference evidence="3" key="4">
    <citation type="journal article" date="2015" name="G3 (Bethesda)">
        <title>Genome sequences of three phytopathogenic species of the Magnaporthaceae family of fungi.</title>
        <authorList>
            <person name="Okagaki L.H."/>
            <person name="Nunes C.C."/>
            <person name="Sailsbery J."/>
            <person name="Clay B."/>
            <person name="Brown D."/>
            <person name="John T."/>
            <person name="Oh Y."/>
            <person name="Young N."/>
            <person name="Fitzgerald M."/>
            <person name="Haas B.J."/>
            <person name="Zeng Q."/>
            <person name="Young S."/>
            <person name="Adiconis X."/>
            <person name="Fan L."/>
            <person name="Levin J.Z."/>
            <person name="Mitchell T.K."/>
            <person name="Okubara P.A."/>
            <person name="Farman M.L."/>
            <person name="Kohn L.M."/>
            <person name="Birren B."/>
            <person name="Ma L.-J."/>
            <person name="Dean R.A."/>
        </authorList>
    </citation>
    <scope>NUCLEOTIDE SEQUENCE</scope>
    <source>
        <strain evidence="3">ATCC 64411 / 73-15</strain>
    </source>
</reference>
<dbReference type="Proteomes" id="UP000011715">
    <property type="component" value="Unassembled WGS sequence"/>
</dbReference>
<reference evidence="2" key="1">
    <citation type="submission" date="2010-05" db="EMBL/GenBank/DDBJ databases">
        <title>The Genome Sequence of Magnaporthe poae strain ATCC 64411.</title>
        <authorList>
            <consortium name="The Broad Institute Genome Sequencing Platform"/>
            <consortium name="Broad Institute Genome Sequencing Center for Infectious Disease"/>
            <person name="Ma L.-J."/>
            <person name="Dead R."/>
            <person name="Young S."/>
            <person name="Zeng Q."/>
            <person name="Koehrsen M."/>
            <person name="Alvarado L."/>
            <person name="Berlin A."/>
            <person name="Chapman S.B."/>
            <person name="Chen Z."/>
            <person name="Freedman E."/>
            <person name="Gellesch M."/>
            <person name="Goldberg J."/>
            <person name="Griggs A."/>
            <person name="Gujja S."/>
            <person name="Heilman E.R."/>
            <person name="Heiman D."/>
            <person name="Hepburn T."/>
            <person name="Howarth C."/>
            <person name="Jen D."/>
            <person name="Larson L."/>
            <person name="Mehta T."/>
            <person name="Neiman D."/>
            <person name="Pearson M."/>
            <person name="Roberts A."/>
            <person name="Saif S."/>
            <person name="Shea T."/>
            <person name="Shenoy N."/>
            <person name="Sisk P."/>
            <person name="Stolte C."/>
            <person name="Sykes S."/>
            <person name="Walk T."/>
            <person name="White J."/>
            <person name="Yandava C."/>
            <person name="Haas B."/>
            <person name="Nusbaum C."/>
            <person name="Birren B."/>
        </authorList>
    </citation>
    <scope>NUCLEOTIDE SEQUENCE</scope>
    <source>
        <strain evidence="2">ATCC 64411</strain>
    </source>
</reference>
<dbReference type="Pfam" id="PF17648">
    <property type="entry name" value="Luciferase"/>
    <property type="match status" value="1"/>
</dbReference>
<proteinExistence type="predicted"/>
<dbReference type="EMBL" id="ADBL01000786">
    <property type="status" value="NOT_ANNOTATED_CDS"/>
    <property type="molecule type" value="Genomic_DNA"/>
</dbReference>
<dbReference type="EMBL" id="GL876967">
    <property type="protein sequence ID" value="KLU84206.1"/>
    <property type="molecule type" value="Genomic_DNA"/>
</dbReference>
<name>A0A0C4DTI3_MAGP6</name>
<organism evidence="3 4">
    <name type="scientific">Magnaporthiopsis poae (strain ATCC 64411 / 73-15)</name>
    <name type="common">Kentucky bluegrass fungus</name>
    <name type="synonym">Magnaporthe poae</name>
    <dbReference type="NCBI Taxonomy" id="644358"/>
    <lineage>
        <taxon>Eukaryota</taxon>
        <taxon>Fungi</taxon>
        <taxon>Dikarya</taxon>
        <taxon>Ascomycota</taxon>
        <taxon>Pezizomycotina</taxon>
        <taxon>Sordariomycetes</taxon>
        <taxon>Sordariomycetidae</taxon>
        <taxon>Magnaporthales</taxon>
        <taxon>Magnaporthaceae</taxon>
        <taxon>Magnaporthiopsis</taxon>
    </lineage>
</organism>
<reference evidence="2" key="3">
    <citation type="submission" date="2011-03" db="EMBL/GenBank/DDBJ databases">
        <title>Annotation of Magnaporthe poae ATCC 64411.</title>
        <authorList>
            <person name="Ma L.-J."/>
            <person name="Dead R."/>
            <person name="Young S.K."/>
            <person name="Zeng Q."/>
            <person name="Gargeya S."/>
            <person name="Fitzgerald M."/>
            <person name="Haas B."/>
            <person name="Abouelleil A."/>
            <person name="Alvarado L."/>
            <person name="Arachchi H.M."/>
            <person name="Berlin A."/>
            <person name="Brown A."/>
            <person name="Chapman S.B."/>
            <person name="Chen Z."/>
            <person name="Dunbar C."/>
            <person name="Freedman E."/>
            <person name="Gearin G."/>
            <person name="Gellesch M."/>
            <person name="Goldberg J."/>
            <person name="Griggs A."/>
            <person name="Gujja S."/>
            <person name="Heiman D."/>
            <person name="Howarth C."/>
            <person name="Larson L."/>
            <person name="Lui A."/>
            <person name="MacDonald P.J.P."/>
            <person name="Mehta T."/>
            <person name="Montmayeur A."/>
            <person name="Murphy C."/>
            <person name="Neiman D."/>
            <person name="Pearson M."/>
            <person name="Priest M."/>
            <person name="Roberts A."/>
            <person name="Saif S."/>
            <person name="Shea T."/>
            <person name="Shenoy N."/>
            <person name="Sisk P."/>
            <person name="Stolte C."/>
            <person name="Sykes S."/>
            <person name="Yandava C."/>
            <person name="Wortman J."/>
            <person name="Nusbaum C."/>
            <person name="Birren B."/>
        </authorList>
    </citation>
    <scope>NUCLEOTIDE SEQUENCE</scope>
    <source>
        <strain evidence="2">ATCC 64411</strain>
    </source>
</reference>
<dbReference type="VEuPathDB" id="FungiDB:MAPG_03251"/>
<dbReference type="STRING" id="644358.A0A0C4DTI3"/>
<dbReference type="EnsemblFungi" id="MAPG_03251T0">
    <property type="protein sequence ID" value="MAPG_03251T0"/>
    <property type="gene ID" value="MAPG_03251"/>
</dbReference>
<dbReference type="OMA" id="EICHAHP"/>
<dbReference type="InterPro" id="IPR040841">
    <property type="entry name" value="Luciferase_dom"/>
</dbReference>
<dbReference type="eggNOG" id="ENOG502S0WG">
    <property type="taxonomic scope" value="Eukaryota"/>
</dbReference>
<dbReference type="PANTHER" id="PTHR38695:SF1">
    <property type="entry name" value="AMINO ACID PERMEASE_ SLC12A DOMAIN-CONTAINING PROTEIN"/>
    <property type="match status" value="1"/>
</dbReference>
<dbReference type="AlphaFoldDB" id="A0A0C4DTI3"/>
<dbReference type="OrthoDB" id="9987011at2759"/>